<feature type="domain" description="Matrin-type" evidence="8">
    <location>
        <begin position="5"/>
        <end position="36"/>
    </location>
</feature>
<dbReference type="AlphaFoldDB" id="A0AAV4BVA0"/>
<dbReference type="InterPro" id="IPR003604">
    <property type="entry name" value="Matrin/U1-like-C_Znf_C2H2"/>
</dbReference>
<dbReference type="Pfam" id="PF06220">
    <property type="entry name" value="zf-U1"/>
    <property type="match status" value="1"/>
</dbReference>
<evidence type="ECO:0000256" key="6">
    <source>
        <dbReference type="PROSITE-ProRule" id="PRU00723"/>
    </source>
</evidence>
<dbReference type="Proteomes" id="UP000735302">
    <property type="component" value="Unassembled WGS sequence"/>
</dbReference>
<dbReference type="PANTHER" id="PTHR16465">
    <property type="entry name" value="NUCLEASE-RELATED"/>
    <property type="match status" value="1"/>
</dbReference>
<dbReference type="SUPFAM" id="SSF57667">
    <property type="entry name" value="beta-beta-alpha zinc fingers"/>
    <property type="match status" value="1"/>
</dbReference>
<evidence type="ECO:0000256" key="3">
    <source>
        <dbReference type="ARBA" id="ARBA00022771"/>
    </source>
</evidence>
<keyword evidence="10" id="KW-1185">Reference proteome</keyword>
<dbReference type="GO" id="GO:0005689">
    <property type="term" value="C:U12-type spliceosomal complex"/>
    <property type="evidence" value="ECO:0007669"/>
    <property type="project" value="TreeGrafter"/>
</dbReference>
<dbReference type="InterPro" id="IPR013085">
    <property type="entry name" value="U1-CZ_Znf_C2H2"/>
</dbReference>
<name>A0AAV4BVA0_9GAST</name>
<gene>
    <name evidence="9" type="ORF">PoB_005094600</name>
</gene>
<evidence type="ECO:0000256" key="1">
    <source>
        <dbReference type="ARBA" id="ARBA00004123"/>
    </source>
</evidence>
<dbReference type="PROSITE" id="PS50103">
    <property type="entry name" value="ZF_C3H1"/>
    <property type="match status" value="1"/>
</dbReference>
<comment type="caution">
    <text evidence="9">The sequence shown here is derived from an EMBL/GenBank/DDBJ whole genome shotgun (WGS) entry which is preliminary data.</text>
</comment>
<dbReference type="GO" id="GO:0003676">
    <property type="term" value="F:nucleic acid binding"/>
    <property type="evidence" value="ECO:0007669"/>
    <property type="project" value="InterPro"/>
</dbReference>
<dbReference type="EMBL" id="BLXT01005617">
    <property type="protein sequence ID" value="GFO24441.1"/>
    <property type="molecule type" value="Genomic_DNA"/>
</dbReference>
<dbReference type="InterPro" id="IPR000571">
    <property type="entry name" value="Znf_CCCH"/>
</dbReference>
<dbReference type="SMART" id="SM00356">
    <property type="entry name" value="ZnF_C3H1"/>
    <property type="match status" value="1"/>
</dbReference>
<evidence type="ECO:0000313" key="10">
    <source>
        <dbReference type="Proteomes" id="UP000735302"/>
    </source>
</evidence>
<keyword evidence="3 6" id="KW-0863">Zinc-finger</keyword>
<evidence type="ECO:0000259" key="7">
    <source>
        <dbReference type="PROSITE" id="PS50103"/>
    </source>
</evidence>
<dbReference type="SMART" id="SM00451">
    <property type="entry name" value="ZnF_U1"/>
    <property type="match status" value="1"/>
</dbReference>
<dbReference type="InterPro" id="IPR036855">
    <property type="entry name" value="Znf_CCCH_sf"/>
</dbReference>
<sequence>MGKRYYCDYCKKSFADNPVSRKTHLNGVVHGQNKRSHYNALRDEEETLKDESSKRPCRSFLSAGDCKFGERCQYSHLTNEDKARLTEIVNKKKKLAEMKLQEGSREEDNSVLQSLNAWQSEKTAFQRESENGSIVRKASAIIFPDYRLASCFNTIVNPPPSLLPPTKEELRAAEYAEWG</sequence>
<reference evidence="9 10" key="1">
    <citation type="journal article" date="2021" name="Elife">
        <title>Chloroplast acquisition without the gene transfer in kleptoplastic sea slugs, Plakobranchus ocellatus.</title>
        <authorList>
            <person name="Maeda T."/>
            <person name="Takahashi S."/>
            <person name="Yoshida T."/>
            <person name="Shimamura S."/>
            <person name="Takaki Y."/>
            <person name="Nagai Y."/>
            <person name="Toyoda A."/>
            <person name="Suzuki Y."/>
            <person name="Arimoto A."/>
            <person name="Ishii H."/>
            <person name="Satoh N."/>
            <person name="Nishiyama T."/>
            <person name="Hasebe M."/>
            <person name="Maruyama T."/>
            <person name="Minagawa J."/>
            <person name="Obokata J."/>
            <person name="Shigenobu S."/>
        </authorList>
    </citation>
    <scope>NUCLEOTIDE SEQUENCE [LARGE SCALE GENOMIC DNA]</scope>
</reference>
<proteinExistence type="predicted"/>
<dbReference type="PROSITE" id="PS50171">
    <property type="entry name" value="ZF_MATRIN"/>
    <property type="match status" value="1"/>
</dbReference>
<feature type="zinc finger region" description="C3H1-type" evidence="6">
    <location>
        <begin position="51"/>
        <end position="79"/>
    </location>
</feature>
<comment type="subcellular location">
    <subcellularLocation>
        <location evidence="1">Nucleus</location>
    </subcellularLocation>
</comment>
<keyword evidence="2 6" id="KW-0479">Metal-binding</keyword>
<dbReference type="PANTHER" id="PTHR16465:SF0">
    <property type="entry name" value="ZINC FINGER MATRIN-TYPE PROTEIN 5"/>
    <property type="match status" value="1"/>
</dbReference>
<evidence type="ECO:0000256" key="4">
    <source>
        <dbReference type="ARBA" id="ARBA00022833"/>
    </source>
</evidence>
<protein>
    <submittedName>
        <fullName evidence="9">Zinc finger matrin-type protein 5</fullName>
    </submittedName>
</protein>
<organism evidence="9 10">
    <name type="scientific">Plakobranchus ocellatus</name>
    <dbReference type="NCBI Taxonomy" id="259542"/>
    <lineage>
        <taxon>Eukaryota</taxon>
        <taxon>Metazoa</taxon>
        <taxon>Spiralia</taxon>
        <taxon>Lophotrochozoa</taxon>
        <taxon>Mollusca</taxon>
        <taxon>Gastropoda</taxon>
        <taxon>Heterobranchia</taxon>
        <taxon>Euthyneura</taxon>
        <taxon>Panpulmonata</taxon>
        <taxon>Sacoglossa</taxon>
        <taxon>Placobranchoidea</taxon>
        <taxon>Plakobranchidae</taxon>
        <taxon>Plakobranchus</taxon>
    </lineage>
</organism>
<evidence type="ECO:0000313" key="9">
    <source>
        <dbReference type="EMBL" id="GFO24441.1"/>
    </source>
</evidence>
<dbReference type="GO" id="GO:0008270">
    <property type="term" value="F:zinc ion binding"/>
    <property type="evidence" value="ECO:0007669"/>
    <property type="project" value="UniProtKB-KW"/>
</dbReference>
<keyword evidence="5" id="KW-0539">Nucleus</keyword>
<dbReference type="SUPFAM" id="SSF90229">
    <property type="entry name" value="CCCH zinc finger"/>
    <property type="match status" value="1"/>
</dbReference>
<accession>A0AAV4BVA0</accession>
<dbReference type="InterPro" id="IPR036236">
    <property type="entry name" value="Znf_C2H2_sf"/>
</dbReference>
<dbReference type="Pfam" id="PF00642">
    <property type="entry name" value="zf-CCCH"/>
    <property type="match status" value="1"/>
</dbReference>
<dbReference type="Gene3D" id="4.10.1000.10">
    <property type="entry name" value="Zinc finger, CCCH-type"/>
    <property type="match status" value="1"/>
</dbReference>
<dbReference type="InterPro" id="IPR000690">
    <property type="entry name" value="Matrin/U1-C_Znf_C2H2"/>
</dbReference>
<evidence type="ECO:0000259" key="8">
    <source>
        <dbReference type="PROSITE" id="PS50171"/>
    </source>
</evidence>
<keyword evidence="4 6" id="KW-0862">Zinc</keyword>
<evidence type="ECO:0000256" key="5">
    <source>
        <dbReference type="ARBA" id="ARBA00023242"/>
    </source>
</evidence>
<evidence type="ECO:0000256" key="2">
    <source>
        <dbReference type="ARBA" id="ARBA00022723"/>
    </source>
</evidence>
<feature type="domain" description="C3H1-type" evidence="7">
    <location>
        <begin position="51"/>
        <end position="79"/>
    </location>
</feature>
<dbReference type="Gene3D" id="3.30.160.60">
    <property type="entry name" value="Classic Zinc Finger"/>
    <property type="match status" value="1"/>
</dbReference>